<dbReference type="GO" id="GO:0016853">
    <property type="term" value="F:isomerase activity"/>
    <property type="evidence" value="ECO:0007669"/>
    <property type="project" value="UniProtKB-KW"/>
</dbReference>
<dbReference type="Proteomes" id="UP001169006">
    <property type="component" value="Unassembled WGS sequence"/>
</dbReference>
<feature type="domain" description="Mycothiol-dependent maleylpyruvate isomerase metal-binding" evidence="1">
    <location>
        <begin position="36"/>
        <end position="151"/>
    </location>
</feature>
<sequence>MSDALEEARRVLRDRQGGGARYDAPTAPATELQWARLGTAYFARLLNGLSDDALDEPSTVEGFSRRRLVALVCYQARLLGELVAWGRSGRTEPFPREATVTVNELDFGIIQPSRALRNLFEHTAIHLNVEWRDMSDADWQRAVRDAAGHEIRLGQTPLLRARTIWSAALALRCGARQTDVPSGLDLSLRLIDRFQSR</sequence>
<organism evidence="2 3">
    <name type="scientific">Rhizobium oryzicola</name>
    <dbReference type="NCBI Taxonomy" id="1232668"/>
    <lineage>
        <taxon>Bacteria</taxon>
        <taxon>Pseudomonadati</taxon>
        <taxon>Pseudomonadota</taxon>
        <taxon>Alphaproteobacteria</taxon>
        <taxon>Hyphomicrobiales</taxon>
        <taxon>Rhizobiaceae</taxon>
        <taxon>Rhizobium/Agrobacterium group</taxon>
        <taxon>Rhizobium</taxon>
    </lineage>
</organism>
<gene>
    <name evidence="2" type="ORF">Q2T52_11170</name>
</gene>
<accession>A0ABT8SWD4</accession>
<dbReference type="InterPro" id="IPR034660">
    <property type="entry name" value="DinB/YfiT-like"/>
</dbReference>
<dbReference type="SUPFAM" id="SSF109854">
    <property type="entry name" value="DinB/YfiT-like putative metalloenzymes"/>
    <property type="match status" value="1"/>
</dbReference>
<name>A0ABT8SWD4_9HYPH</name>
<protein>
    <submittedName>
        <fullName evidence="2">Maleylpyruvate isomerase N-terminal domain-containing protein</fullName>
    </submittedName>
</protein>
<keyword evidence="3" id="KW-1185">Reference proteome</keyword>
<reference evidence="2" key="1">
    <citation type="journal article" date="2015" name="Int. J. Syst. Evol. Microbiol.">
        <title>Rhizobium oryzicola sp. nov., potential plant-growth-promoting endophytic bacteria isolated from rice roots.</title>
        <authorList>
            <person name="Zhang X.X."/>
            <person name="Gao J.S."/>
            <person name="Cao Y.H."/>
            <person name="Sheirdil R.A."/>
            <person name="Wang X.C."/>
            <person name="Zhang L."/>
        </authorList>
    </citation>
    <scope>NUCLEOTIDE SEQUENCE</scope>
    <source>
        <strain evidence="2">05753</strain>
    </source>
</reference>
<dbReference type="Gene3D" id="1.20.120.450">
    <property type="entry name" value="dinb family like domain"/>
    <property type="match status" value="1"/>
</dbReference>
<evidence type="ECO:0000259" key="1">
    <source>
        <dbReference type="Pfam" id="PF11716"/>
    </source>
</evidence>
<dbReference type="Pfam" id="PF11716">
    <property type="entry name" value="MDMPI_N"/>
    <property type="match status" value="1"/>
</dbReference>
<dbReference type="EMBL" id="JAUKWQ010000003">
    <property type="protein sequence ID" value="MDO1582646.1"/>
    <property type="molecule type" value="Genomic_DNA"/>
</dbReference>
<dbReference type="RefSeq" id="WP_302076821.1">
    <property type="nucleotide sequence ID" value="NZ_JAUKWQ010000003.1"/>
</dbReference>
<proteinExistence type="predicted"/>
<comment type="caution">
    <text evidence="2">The sequence shown here is derived from an EMBL/GenBank/DDBJ whole genome shotgun (WGS) entry which is preliminary data.</text>
</comment>
<evidence type="ECO:0000313" key="2">
    <source>
        <dbReference type="EMBL" id="MDO1582646.1"/>
    </source>
</evidence>
<reference evidence="2" key="2">
    <citation type="submission" date="2023-07" db="EMBL/GenBank/DDBJ databases">
        <authorList>
            <person name="Sun H."/>
        </authorList>
    </citation>
    <scope>NUCLEOTIDE SEQUENCE</scope>
    <source>
        <strain evidence="2">05753</strain>
    </source>
</reference>
<evidence type="ECO:0000313" key="3">
    <source>
        <dbReference type="Proteomes" id="UP001169006"/>
    </source>
</evidence>
<keyword evidence="2" id="KW-0413">Isomerase</keyword>
<dbReference type="InterPro" id="IPR024344">
    <property type="entry name" value="MDMPI_metal-binding"/>
</dbReference>